<dbReference type="Pfam" id="PF00534">
    <property type="entry name" value="Glycos_transf_1"/>
    <property type="match status" value="1"/>
</dbReference>
<dbReference type="CDD" id="cd03823">
    <property type="entry name" value="GT4_ExpE7-like"/>
    <property type="match status" value="1"/>
</dbReference>
<gene>
    <name evidence="4" type="ORF">GW779_04100</name>
    <name evidence="3" type="ORF">GW910_04445</name>
</gene>
<proteinExistence type="predicted"/>
<dbReference type="InterPro" id="IPR028098">
    <property type="entry name" value="Glyco_trans_4-like_N"/>
</dbReference>
<organism evidence="3 5">
    <name type="scientific">Candidatus Altarchaeum hamiconexum</name>
    <dbReference type="NCBI Taxonomy" id="1803513"/>
    <lineage>
        <taxon>Archaea</taxon>
        <taxon>Candidatus Altarchaeota</taxon>
        <taxon>Candidatus Altiarchaeia</taxon>
        <taxon>Candidatus Altarchaeales</taxon>
        <taxon>Candidatus Altarchaeaceae</taxon>
        <taxon>Candidatus Altarchaeum</taxon>
    </lineage>
</organism>
<dbReference type="Gene3D" id="3.40.50.2000">
    <property type="entry name" value="Glycogen Phosphorylase B"/>
    <property type="match status" value="2"/>
</dbReference>
<evidence type="ECO:0000259" key="2">
    <source>
        <dbReference type="Pfam" id="PF13439"/>
    </source>
</evidence>
<comment type="caution">
    <text evidence="3">The sequence shown here is derived from an EMBL/GenBank/DDBJ whole genome shotgun (WGS) entry which is preliminary data.</text>
</comment>
<protein>
    <submittedName>
        <fullName evidence="3">Glycosyltransferase family 4 protein</fullName>
    </submittedName>
</protein>
<feature type="domain" description="Glycosyltransferase subfamily 4-like N-terminal" evidence="2">
    <location>
        <begin position="15"/>
        <end position="222"/>
    </location>
</feature>
<accession>A0A8J8CJQ8</accession>
<dbReference type="EMBL" id="JAACVF010000117">
    <property type="protein sequence ID" value="NCN65294.1"/>
    <property type="molecule type" value="Genomic_DNA"/>
</dbReference>
<dbReference type="GO" id="GO:0016757">
    <property type="term" value="F:glycosyltransferase activity"/>
    <property type="evidence" value="ECO:0007669"/>
    <property type="project" value="InterPro"/>
</dbReference>
<dbReference type="AlphaFoldDB" id="A0A8J8CJQ8"/>
<dbReference type="PANTHER" id="PTHR45947:SF3">
    <property type="entry name" value="SULFOQUINOVOSYL TRANSFERASE SQD2"/>
    <property type="match status" value="1"/>
</dbReference>
<dbReference type="Proteomes" id="UP000768163">
    <property type="component" value="Unassembled WGS sequence"/>
</dbReference>
<name>A0A8J8CJQ8_9ARCH</name>
<sequence>MKICIINFFYYPYEPGGAAVAVRILVEALKKRGHEVFVITTGPKTPKSFSEEIQYGIKVYRFYPFGTWISNYTGRVSNMGRIFTFLLNFWNPHTYLTLKKILEKEKPDIVHVHEVPYLSLSVYSAAKSLKLPIVSTIHSVILLYPHNNLPYLDKIADIKYPFLNDNYKVYEMISALYRNINKIIINSATPDVTIFLTSAIKEIYLKYNFFKSSKNIVFPNILEIDKTEPKKENTNKKTFDIIYAGGLTKKKGGHTLIKAFGKIHDEYARLHIFGSGEYKAYFKKLAEGDKRVIFYGTLPNDEIQKFYEIADVAVVPSECFENFSVAIIESFRAGVPVIGSNVGGNPELIKDGYNGFLFEPGNVEELRNILEKAINNKEKLRKMGENAFEWVRKLDTKKRIPELEEIYKEAIKLKQKE</sequence>
<dbReference type="InterPro" id="IPR050194">
    <property type="entry name" value="Glycosyltransferase_grp1"/>
</dbReference>
<evidence type="ECO:0000313" key="3">
    <source>
        <dbReference type="EMBL" id="NCN65294.1"/>
    </source>
</evidence>
<dbReference type="Pfam" id="PF13439">
    <property type="entry name" value="Glyco_transf_4"/>
    <property type="match status" value="1"/>
</dbReference>
<reference evidence="3" key="1">
    <citation type="submission" date="2019-11" db="EMBL/GenBank/DDBJ databases">
        <title>Lipid analysis of CO2-rich subsurface aquifers suggests an autotrophy-based deep biosphere with lysolipids enriched in CPR bacteria.</title>
        <authorList>
            <person name="Probst A.J."/>
            <person name="Elling F.J."/>
            <person name="Castelle C.J."/>
            <person name="Zhu Q."/>
            <person name="Elvert M."/>
            <person name="Birarda G."/>
            <person name="Holman H.-Y."/>
            <person name="Lane K.R."/>
            <person name="Ladd B."/>
            <person name="Ryan M.C."/>
            <person name="Woyke T."/>
            <person name="Hinrichs K.-U."/>
            <person name="Banfield J.F."/>
        </authorList>
    </citation>
    <scope>NUCLEOTIDE SEQUENCE</scope>
    <source>
        <strain evidence="3">CG_2015-01_33_1645</strain>
        <strain evidence="4">CG_2015-04_33_537</strain>
    </source>
</reference>
<feature type="domain" description="Glycosyl transferase family 1" evidence="1">
    <location>
        <begin position="226"/>
        <end position="390"/>
    </location>
</feature>
<evidence type="ECO:0000313" key="4">
    <source>
        <dbReference type="EMBL" id="NCS91578.1"/>
    </source>
</evidence>
<dbReference type="InterPro" id="IPR001296">
    <property type="entry name" value="Glyco_trans_1"/>
</dbReference>
<evidence type="ECO:0000259" key="1">
    <source>
        <dbReference type="Pfam" id="PF00534"/>
    </source>
</evidence>
<dbReference type="EMBL" id="JAACQH010000083">
    <property type="protein sequence ID" value="NCS91578.1"/>
    <property type="molecule type" value="Genomic_DNA"/>
</dbReference>
<dbReference type="SUPFAM" id="SSF53756">
    <property type="entry name" value="UDP-Glycosyltransferase/glycogen phosphorylase"/>
    <property type="match status" value="1"/>
</dbReference>
<dbReference type="PANTHER" id="PTHR45947">
    <property type="entry name" value="SULFOQUINOVOSYL TRANSFERASE SQD2"/>
    <property type="match status" value="1"/>
</dbReference>
<dbReference type="Proteomes" id="UP000738826">
    <property type="component" value="Unassembled WGS sequence"/>
</dbReference>
<evidence type="ECO:0000313" key="5">
    <source>
        <dbReference type="Proteomes" id="UP000768163"/>
    </source>
</evidence>